<dbReference type="AlphaFoldDB" id="A0A699IVY4"/>
<feature type="non-terminal residue" evidence="1">
    <location>
        <position position="229"/>
    </location>
</feature>
<sequence length="229" mass="25771">MTILTLLVRLKSHSSSIRTPVKILYKSCGNGAHIGYNCPPKVPIISNLEPCPNQNVDEFPQTLPSFHPTCYSGDENSFAYDSTPNFVDNSPNVFNPPPQPPTNSYEFCGNDAHYSHYCPPQFPVIHQPPQETSVEILHDHENIEPDQSELTSVVMEDNLEEPRVHVPNVFPTHPNLMLDSNFIPFDNSLPESEIFCFNIEEKNSGSTTIHADISLPNLECFYFKSEPDP</sequence>
<comment type="caution">
    <text evidence="1">The sequence shown here is derived from an EMBL/GenBank/DDBJ whole genome shotgun (WGS) entry which is preliminary data.</text>
</comment>
<name>A0A699IVY4_TANCI</name>
<dbReference type="EMBL" id="BKCJ010339974">
    <property type="protein sequence ID" value="GEZ90508.1"/>
    <property type="molecule type" value="Genomic_DNA"/>
</dbReference>
<gene>
    <name evidence="1" type="ORF">Tci_562481</name>
</gene>
<reference evidence="1" key="1">
    <citation type="journal article" date="2019" name="Sci. Rep.">
        <title>Draft genome of Tanacetum cinerariifolium, the natural source of mosquito coil.</title>
        <authorList>
            <person name="Yamashiro T."/>
            <person name="Shiraishi A."/>
            <person name="Satake H."/>
            <person name="Nakayama K."/>
        </authorList>
    </citation>
    <scope>NUCLEOTIDE SEQUENCE</scope>
</reference>
<evidence type="ECO:0000313" key="1">
    <source>
        <dbReference type="EMBL" id="GEZ90508.1"/>
    </source>
</evidence>
<organism evidence="1">
    <name type="scientific">Tanacetum cinerariifolium</name>
    <name type="common">Dalmatian daisy</name>
    <name type="synonym">Chrysanthemum cinerariifolium</name>
    <dbReference type="NCBI Taxonomy" id="118510"/>
    <lineage>
        <taxon>Eukaryota</taxon>
        <taxon>Viridiplantae</taxon>
        <taxon>Streptophyta</taxon>
        <taxon>Embryophyta</taxon>
        <taxon>Tracheophyta</taxon>
        <taxon>Spermatophyta</taxon>
        <taxon>Magnoliopsida</taxon>
        <taxon>eudicotyledons</taxon>
        <taxon>Gunneridae</taxon>
        <taxon>Pentapetalae</taxon>
        <taxon>asterids</taxon>
        <taxon>campanulids</taxon>
        <taxon>Asterales</taxon>
        <taxon>Asteraceae</taxon>
        <taxon>Asteroideae</taxon>
        <taxon>Anthemideae</taxon>
        <taxon>Anthemidinae</taxon>
        <taxon>Tanacetum</taxon>
    </lineage>
</organism>
<protein>
    <recommendedName>
        <fullName evidence="2">Reverse transcriptase domain-containing protein</fullName>
    </recommendedName>
</protein>
<proteinExistence type="predicted"/>
<evidence type="ECO:0008006" key="2">
    <source>
        <dbReference type="Google" id="ProtNLM"/>
    </source>
</evidence>
<accession>A0A699IVY4</accession>